<dbReference type="GO" id="GO:0006508">
    <property type="term" value="P:proteolysis"/>
    <property type="evidence" value="ECO:0007669"/>
    <property type="project" value="UniProtKB-KW"/>
</dbReference>
<dbReference type="Gene3D" id="2.40.10.10">
    <property type="entry name" value="Trypsin-like serine proteases"/>
    <property type="match status" value="1"/>
</dbReference>
<dbReference type="SUPFAM" id="SSF50494">
    <property type="entry name" value="Trypsin-like serine proteases"/>
    <property type="match status" value="1"/>
</dbReference>
<dbReference type="InterPro" id="IPR001314">
    <property type="entry name" value="Peptidase_S1A"/>
</dbReference>
<keyword evidence="9" id="KW-1185">Reference proteome</keyword>
<dbReference type="PANTHER" id="PTHR24276:SF98">
    <property type="entry name" value="FI18310P1-RELATED"/>
    <property type="match status" value="1"/>
</dbReference>
<evidence type="ECO:0000259" key="7">
    <source>
        <dbReference type="PROSITE" id="PS50240"/>
    </source>
</evidence>
<name>A0AAD8DWY4_MYTSE</name>
<keyword evidence="4" id="KW-0720">Serine protease</keyword>
<gene>
    <name evidence="8" type="ORF">PYW07_001610</name>
</gene>
<protein>
    <recommendedName>
        <fullName evidence="7">Peptidase S1 domain-containing protein</fullName>
    </recommendedName>
</protein>
<feature type="chain" id="PRO_5042200163" description="Peptidase S1 domain-containing protein" evidence="6">
    <location>
        <begin position="20"/>
        <end position="306"/>
    </location>
</feature>
<dbReference type="InterPro" id="IPR009003">
    <property type="entry name" value="Peptidase_S1_PA"/>
</dbReference>
<organism evidence="8 9">
    <name type="scientific">Mythimna separata</name>
    <name type="common">Oriental armyworm</name>
    <name type="synonym">Pseudaletia separata</name>
    <dbReference type="NCBI Taxonomy" id="271217"/>
    <lineage>
        <taxon>Eukaryota</taxon>
        <taxon>Metazoa</taxon>
        <taxon>Ecdysozoa</taxon>
        <taxon>Arthropoda</taxon>
        <taxon>Hexapoda</taxon>
        <taxon>Insecta</taxon>
        <taxon>Pterygota</taxon>
        <taxon>Neoptera</taxon>
        <taxon>Endopterygota</taxon>
        <taxon>Lepidoptera</taxon>
        <taxon>Glossata</taxon>
        <taxon>Ditrysia</taxon>
        <taxon>Noctuoidea</taxon>
        <taxon>Noctuidae</taxon>
        <taxon>Noctuinae</taxon>
        <taxon>Hadenini</taxon>
        <taxon>Mythimna</taxon>
    </lineage>
</organism>
<evidence type="ECO:0000256" key="6">
    <source>
        <dbReference type="SAM" id="SignalP"/>
    </source>
</evidence>
<evidence type="ECO:0000256" key="1">
    <source>
        <dbReference type="ARBA" id="ARBA00007664"/>
    </source>
</evidence>
<keyword evidence="5" id="KW-1015">Disulfide bond</keyword>
<dbReference type="Proteomes" id="UP001231518">
    <property type="component" value="Chromosome 11"/>
</dbReference>
<feature type="signal peptide" evidence="6">
    <location>
        <begin position="1"/>
        <end position="19"/>
    </location>
</feature>
<comment type="similarity">
    <text evidence="1">Belongs to the peptidase S1 family.</text>
</comment>
<evidence type="ECO:0000313" key="9">
    <source>
        <dbReference type="Proteomes" id="UP001231518"/>
    </source>
</evidence>
<evidence type="ECO:0000256" key="5">
    <source>
        <dbReference type="ARBA" id="ARBA00023157"/>
    </source>
</evidence>
<evidence type="ECO:0000256" key="3">
    <source>
        <dbReference type="ARBA" id="ARBA00022801"/>
    </source>
</evidence>
<evidence type="ECO:0000256" key="4">
    <source>
        <dbReference type="ARBA" id="ARBA00022825"/>
    </source>
</evidence>
<dbReference type="GO" id="GO:0004252">
    <property type="term" value="F:serine-type endopeptidase activity"/>
    <property type="evidence" value="ECO:0007669"/>
    <property type="project" value="InterPro"/>
</dbReference>
<keyword evidence="2" id="KW-0645">Protease</keyword>
<comment type="caution">
    <text evidence="8">The sequence shown here is derived from an EMBL/GenBank/DDBJ whole genome shotgun (WGS) entry which is preliminary data.</text>
</comment>
<dbReference type="InterPro" id="IPR043504">
    <property type="entry name" value="Peptidase_S1_PA_chymotrypsin"/>
</dbReference>
<keyword evidence="3" id="KW-0378">Hydrolase</keyword>
<dbReference type="PANTHER" id="PTHR24276">
    <property type="entry name" value="POLYSERASE-RELATED"/>
    <property type="match status" value="1"/>
</dbReference>
<dbReference type="SMART" id="SM00020">
    <property type="entry name" value="Tryp_SPc"/>
    <property type="match status" value="1"/>
</dbReference>
<feature type="domain" description="Peptidase S1" evidence="7">
    <location>
        <begin position="28"/>
        <end position="278"/>
    </location>
</feature>
<evidence type="ECO:0000256" key="2">
    <source>
        <dbReference type="ARBA" id="ARBA00022670"/>
    </source>
</evidence>
<dbReference type="CDD" id="cd00190">
    <property type="entry name" value="Tryp_SPc"/>
    <property type="match status" value="1"/>
</dbReference>
<dbReference type="InterPro" id="IPR001254">
    <property type="entry name" value="Trypsin_dom"/>
</dbReference>
<evidence type="ECO:0000313" key="8">
    <source>
        <dbReference type="EMBL" id="KAJ8727491.1"/>
    </source>
</evidence>
<reference evidence="8" key="1">
    <citation type="submission" date="2023-03" db="EMBL/GenBank/DDBJ databases">
        <title>Chromosome-level genomes of two armyworms, Mythimna separata and Mythimna loreyi, provide insights into the biosynthesis and reception of sex pheromones.</title>
        <authorList>
            <person name="Zhao H."/>
        </authorList>
    </citation>
    <scope>NUCLEOTIDE SEQUENCE</scope>
    <source>
        <strain evidence="8">BeijingLab</strain>
        <tissue evidence="8">Pupa</tissue>
    </source>
</reference>
<accession>A0AAD8DWY4</accession>
<dbReference type="EMBL" id="JARGEI010000008">
    <property type="protein sequence ID" value="KAJ8727491.1"/>
    <property type="molecule type" value="Genomic_DNA"/>
</dbReference>
<dbReference type="Pfam" id="PF00089">
    <property type="entry name" value="Trypsin"/>
    <property type="match status" value="1"/>
</dbReference>
<dbReference type="InterPro" id="IPR050430">
    <property type="entry name" value="Peptidase_S1"/>
</dbReference>
<dbReference type="PROSITE" id="PS50240">
    <property type="entry name" value="TRYPSIN_DOM"/>
    <property type="match status" value="1"/>
</dbReference>
<sequence length="306" mass="33269">MNNFVFLFVISLCGTPISSLSVERTNRISGGSPATDTQFGYMISLQERSQLSTYTRGHRCGGALVTLRHAVTSASCVHEIKNKQYVVINATEYRVFAGAVDLTNDTSTDRHRDIKKITVHPDYRPNTPYVNDIAIITLASEFPSNAVSTVALAVTDPISIQGGICQSSGWGSQNETSSASTQLMHIRKAMFEQTICREIYSEGMGETIQINIINTMLCAINFQASSCEGDLGNPLVCNSNLNGILIYHRSGCSDEPSAIPDIYTRISSFRPWIQETTTPSGASSFQPGIALGLICIIQIVTAKVLQ</sequence>
<proteinExistence type="inferred from homology"/>
<keyword evidence="6" id="KW-0732">Signal</keyword>
<dbReference type="AlphaFoldDB" id="A0AAD8DWY4"/>
<dbReference type="PRINTS" id="PR00722">
    <property type="entry name" value="CHYMOTRYPSIN"/>
</dbReference>